<accession>A0AAN9L366</accession>
<comment type="caution">
    <text evidence="2">The sequence shown here is derived from an EMBL/GenBank/DDBJ whole genome shotgun (WGS) entry which is preliminary data.</text>
</comment>
<proteinExistence type="predicted"/>
<dbReference type="SMART" id="SM00256">
    <property type="entry name" value="FBOX"/>
    <property type="match status" value="1"/>
</dbReference>
<organism evidence="2 3">
    <name type="scientific">Canavalia gladiata</name>
    <name type="common">Sword bean</name>
    <name type="synonym">Dolichos gladiatus</name>
    <dbReference type="NCBI Taxonomy" id="3824"/>
    <lineage>
        <taxon>Eukaryota</taxon>
        <taxon>Viridiplantae</taxon>
        <taxon>Streptophyta</taxon>
        <taxon>Embryophyta</taxon>
        <taxon>Tracheophyta</taxon>
        <taxon>Spermatophyta</taxon>
        <taxon>Magnoliopsida</taxon>
        <taxon>eudicotyledons</taxon>
        <taxon>Gunneridae</taxon>
        <taxon>Pentapetalae</taxon>
        <taxon>rosids</taxon>
        <taxon>fabids</taxon>
        <taxon>Fabales</taxon>
        <taxon>Fabaceae</taxon>
        <taxon>Papilionoideae</taxon>
        <taxon>50 kb inversion clade</taxon>
        <taxon>NPAAA clade</taxon>
        <taxon>indigoferoid/millettioid clade</taxon>
        <taxon>Phaseoleae</taxon>
        <taxon>Canavalia</taxon>
    </lineage>
</organism>
<keyword evidence="3" id="KW-1185">Reference proteome</keyword>
<dbReference type="InterPro" id="IPR001810">
    <property type="entry name" value="F-box_dom"/>
</dbReference>
<evidence type="ECO:0000313" key="2">
    <source>
        <dbReference type="EMBL" id="KAK7328126.1"/>
    </source>
</evidence>
<protein>
    <recommendedName>
        <fullName evidence="1">F-box domain-containing protein</fullName>
    </recommendedName>
</protein>
<dbReference type="InterPro" id="IPR050796">
    <property type="entry name" value="SCF_F-box_component"/>
</dbReference>
<dbReference type="SUPFAM" id="SSF81383">
    <property type="entry name" value="F-box domain"/>
    <property type="match status" value="1"/>
</dbReference>
<dbReference type="InterPro" id="IPR036047">
    <property type="entry name" value="F-box-like_dom_sf"/>
</dbReference>
<dbReference type="InterPro" id="IPR013187">
    <property type="entry name" value="F-box-assoc_dom_typ3"/>
</dbReference>
<dbReference type="Pfam" id="PF00646">
    <property type="entry name" value="F-box"/>
    <property type="match status" value="1"/>
</dbReference>
<evidence type="ECO:0000313" key="3">
    <source>
        <dbReference type="Proteomes" id="UP001367508"/>
    </source>
</evidence>
<dbReference type="Gene3D" id="1.20.1280.50">
    <property type="match status" value="1"/>
</dbReference>
<gene>
    <name evidence="2" type="ORF">VNO77_22222</name>
</gene>
<dbReference type="PANTHER" id="PTHR31672">
    <property type="entry name" value="BNACNNG10540D PROTEIN"/>
    <property type="match status" value="1"/>
</dbReference>
<evidence type="ECO:0000259" key="1">
    <source>
        <dbReference type="PROSITE" id="PS50181"/>
    </source>
</evidence>
<sequence length="392" mass="44660">MVNNGGRNSEEWFLPHDVLINILKRVPVKSLIRFKCVSKNWANLLESPYLSEQQLQYSTHNNPFLLLQRIPLRSPPSPFPLHPSTFLISPDFSVHDIDFTAPAARIVGSCNGLFCLRHIDHTLSLFNPATRQIKEVPQTLIDVKTINYVGFGFSPLVNDYKIVRISFCEVEVEDGVVLLDDVRVNRVQVYSLTTGYWKDIDAVNLRSLCLVSNSVTSSVTANGAIFWQGIITSDPDSELVVSFDIGLEVFTLLKGPPHPPSLPFSYSNVLVVYHDKLAMFRLFIDDNFESCSIDLWVLEDTPTCTAAEESWIKMYSVRSPSRILYPLSIWRDEIVCREELCRDNRGLKTVLSIFNPYSKELKKLPSHRDEYCYVSFDYVESLVPVVNGHHEP</sequence>
<reference evidence="2 3" key="1">
    <citation type="submission" date="2024-01" db="EMBL/GenBank/DDBJ databases">
        <title>The genomes of 5 underutilized Papilionoideae crops provide insights into root nodulation and disease resistanc.</title>
        <authorList>
            <person name="Jiang F."/>
        </authorList>
    </citation>
    <scope>NUCLEOTIDE SEQUENCE [LARGE SCALE GENOMIC DNA]</scope>
    <source>
        <strain evidence="2">LVBAO_FW01</strain>
        <tissue evidence="2">Leaves</tissue>
    </source>
</reference>
<dbReference type="InterPro" id="IPR017451">
    <property type="entry name" value="F-box-assoc_interact_dom"/>
</dbReference>
<dbReference type="NCBIfam" id="TIGR01640">
    <property type="entry name" value="F_box_assoc_1"/>
    <property type="match status" value="1"/>
</dbReference>
<dbReference type="PROSITE" id="PS50181">
    <property type="entry name" value="FBOX"/>
    <property type="match status" value="1"/>
</dbReference>
<dbReference type="AlphaFoldDB" id="A0AAN9L366"/>
<dbReference type="CDD" id="cd22157">
    <property type="entry name" value="F-box_AtFBW1-like"/>
    <property type="match status" value="1"/>
</dbReference>
<dbReference type="Proteomes" id="UP001367508">
    <property type="component" value="Unassembled WGS sequence"/>
</dbReference>
<name>A0AAN9L366_CANGL</name>
<dbReference type="PANTHER" id="PTHR31672:SF13">
    <property type="entry name" value="F-BOX PROTEIN CPR30-LIKE"/>
    <property type="match status" value="1"/>
</dbReference>
<feature type="domain" description="F-box" evidence="1">
    <location>
        <begin position="14"/>
        <end position="55"/>
    </location>
</feature>
<dbReference type="EMBL" id="JAYMYQ010000005">
    <property type="protein sequence ID" value="KAK7328126.1"/>
    <property type="molecule type" value="Genomic_DNA"/>
</dbReference>
<dbReference type="Pfam" id="PF08268">
    <property type="entry name" value="FBA_3"/>
    <property type="match status" value="1"/>
</dbReference>